<organism evidence="1 2">
    <name type="scientific">Ranitomeya imitator</name>
    <name type="common">mimic poison frog</name>
    <dbReference type="NCBI Taxonomy" id="111125"/>
    <lineage>
        <taxon>Eukaryota</taxon>
        <taxon>Metazoa</taxon>
        <taxon>Chordata</taxon>
        <taxon>Craniata</taxon>
        <taxon>Vertebrata</taxon>
        <taxon>Euteleostomi</taxon>
        <taxon>Amphibia</taxon>
        <taxon>Batrachia</taxon>
        <taxon>Anura</taxon>
        <taxon>Neobatrachia</taxon>
        <taxon>Hyloidea</taxon>
        <taxon>Dendrobatidae</taxon>
        <taxon>Dendrobatinae</taxon>
        <taxon>Ranitomeya</taxon>
    </lineage>
</organism>
<dbReference type="InterPro" id="IPR018614">
    <property type="entry name" value="KRTCAP2"/>
</dbReference>
<name>A0ABN9MDR9_9NEOB</name>
<evidence type="ECO:0000313" key="2">
    <source>
        <dbReference type="Proteomes" id="UP001176940"/>
    </source>
</evidence>
<sequence length="35" mass="3762">MQMYSRHLASSEWLTILGGFLAPASSSSPSLPLII</sequence>
<dbReference type="Proteomes" id="UP001176940">
    <property type="component" value="Unassembled WGS sequence"/>
</dbReference>
<protein>
    <submittedName>
        <fullName evidence="1">Uncharacterized protein</fullName>
    </submittedName>
</protein>
<reference evidence="1" key="1">
    <citation type="submission" date="2023-07" db="EMBL/GenBank/DDBJ databases">
        <authorList>
            <person name="Stuckert A."/>
        </authorList>
    </citation>
    <scope>NUCLEOTIDE SEQUENCE</scope>
</reference>
<evidence type="ECO:0000313" key="1">
    <source>
        <dbReference type="EMBL" id="CAJ0963405.1"/>
    </source>
</evidence>
<proteinExistence type="predicted"/>
<accession>A0ABN9MDR9</accession>
<gene>
    <name evidence="1" type="ORF">RIMI_LOCUS18651640</name>
</gene>
<keyword evidence="2" id="KW-1185">Reference proteome</keyword>
<dbReference type="Pfam" id="PF09775">
    <property type="entry name" value="Keratin_assoc"/>
    <property type="match status" value="1"/>
</dbReference>
<comment type="caution">
    <text evidence="1">The sequence shown here is derived from an EMBL/GenBank/DDBJ whole genome shotgun (WGS) entry which is preliminary data.</text>
</comment>
<dbReference type="EMBL" id="CAUEEQ010057476">
    <property type="protein sequence ID" value="CAJ0963405.1"/>
    <property type="molecule type" value="Genomic_DNA"/>
</dbReference>